<keyword evidence="2" id="KW-1185">Reference proteome</keyword>
<reference evidence="1 2" key="1">
    <citation type="submission" date="2017-05" db="EMBL/GenBank/DDBJ databases">
        <title>The Genome Sequence of Enterococcus sp. 8G7_MSG3316.</title>
        <authorList>
            <consortium name="The Broad Institute Genomics Platform"/>
            <consortium name="The Broad Institute Genomic Center for Infectious Diseases"/>
            <person name="Earl A."/>
            <person name="Manson A."/>
            <person name="Schwartman J."/>
            <person name="Gilmore M."/>
            <person name="Abouelleil A."/>
            <person name="Cao P."/>
            <person name="Chapman S."/>
            <person name="Cusick C."/>
            <person name="Shea T."/>
            <person name="Young S."/>
            <person name="Neafsey D."/>
            <person name="Nusbaum C."/>
            <person name="Birren B."/>
        </authorList>
    </citation>
    <scope>NUCLEOTIDE SEQUENCE [LARGE SCALE GENOMIC DNA]</scope>
    <source>
        <strain evidence="1 2">8G7_MSG3316</strain>
    </source>
</reference>
<comment type="caution">
    <text evidence="1">The sequence shown here is derived from an EMBL/GenBank/DDBJ whole genome shotgun (WGS) entry which is preliminary data.</text>
</comment>
<evidence type="ECO:0008006" key="3">
    <source>
        <dbReference type="Google" id="ProtNLM"/>
    </source>
</evidence>
<dbReference type="Pfam" id="PF08843">
    <property type="entry name" value="AbiEii"/>
    <property type="match status" value="1"/>
</dbReference>
<dbReference type="STRING" id="1834191.A5886_002630"/>
<name>A0A242A9G5_9ENTE</name>
<gene>
    <name evidence="1" type="ORF">A5886_002630</name>
</gene>
<organism evidence="1 2">
    <name type="scientific">Candidatus Enterococcus testudinis</name>
    <dbReference type="NCBI Taxonomy" id="1834191"/>
    <lineage>
        <taxon>Bacteria</taxon>
        <taxon>Bacillati</taxon>
        <taxon>Bacillota</taxon>
        <taxon>Bacilli</taxon>
        <taxon>Lactobacillales</taxon>
        <taxon>Enterococcaceae</taxon>
        <taxon>Enterococcus</taxon>
    </lineage>
</organism>
<sequence length="299" mass="35457">MKPNRLKDLIKSKNPEISFEEYRIRYATERFLSRLQESEYKANFIIKGGFLLGTIYKVEQRTTKDLDTLIKGISVDRKNITKILETVISIELDDGVQFELINLFDSQQERVYDGFRAKFKMTFLEEKSIVHFDLDLGVGDAITPQAEMIDIPLLFNENKDDHKVITLYAYPIETILAEKTEIILNLGTKNSRMKDFYDIHLILNSQNKPNITKFYEAFLNTWMVRHKELTIDEELFEDWFFTVDEIISSEEMNEIFWKNYIKDRGYAKHLKLKNIVSQFKDYLEALQSVYRVKNDVDFF</sequence>
<dbReference type="InterPro" id="IPR014942">
    <property type="entry name" value="AbiEii"/>
</dbReference>
<accession>A0A242A9G5</accession>
<protein>
    <recommendedName>
        <fullName evidence="3">Abortive infection protein AbiGII</fullName>
    </recommendedName>
</protein>
<proteinExistence type="predicted"/>
<dbReference type="Proteomes" id="UP000195043">
    <property type="component" value="Unassembled WGS sequence"/>
</dbReference>
<dbReference type="EMBL" id="NGKU01000001">
    <property type="protein sequence ID" value="OTN77530.1"/>
    <property type="molecule type" value="Genomic_DNA"/>
</dbReference>
<evidence type="ECO:0000313" key="2">
    <source>
        <dbReference type="Proteomes" id="UP000195043"/>
    </source>
</evidence>
<dbReference type="AlphaFoldDB" id="A0A242A9G5"/>
<dbReference type="RefSeq" id="WP_179190043.1">
    <property type="nucleotide sequence ID" value="NZ_NGKU01000001.1"/>
</dbReference>
<evidence type="ECO:0000313" key="1">
    <source>
        <dbReference type="EMBL" id="OTN77530.1"/>
    </source>
</evidence>